<feature type="region of interest" description="Disordered" evidence="2">
    <location>
        <begin position="155"/>
        <end position="185"/>
    </location>
</feature>
<evidence type="ECO:0000313" key="5">
    <source>
        <dbReference type="Proteomes" id="UP000646827"/>
    </source>
</evidence>
<comment type="caution">
    <text evidence="4">The sequence shown here is derived from an EMBL/GenBank/DDBJ whole genome shotgun (WGS) entry which is preliminary data.</text>
</comment>
<keyword evidence="1 3" id="KW-0732">Signal</keyword>
<dbReference type="Gene3D" id="2.40.40.10">
    <property type="entry name" value="RlpA-like domain"/>
    <property type="match status" value="1"/>
</dbReference>
<evidence type="ECO:0000313" key="4">
    <source>
        <dbReference type="EMBL" id="KAG2224111.1"/>
    </source>
</evidence>
<dbReference type="PANTHER" id="PTHR31836">
    <property type="match status" value="1"/>
</dbReference>
<name>A0A8H7S7K3_9FUNG</name>
<dbReference type="PANTHER" id="PTHR31836:SF28">
    <property type="entry name" value="SRCR DOMAIN-CONTAINING PROTEIN-RELATED"/>
    <property type="match status" value="1"/>
</dbReference>
<feature type="signal peptide" evidence="3">
    <location>
        <begin position="1"/>
        <end position="26"/>
    </location>
</feature>
<proteinExistence type="predicted"/>
<evidence type="ECO:0008006" key="6">
    <source>
        <dbReference type="Google" id="ProtNLM"/>
    </source>
</evidence>
<protein>
    <recommendedName>
        <fullName evidence="6">RlpA-like protein double-psi beta-barrel domain-containing protein</fullName>
    </recommendedName>
</protein>
<organism evidence="4 5">
    <name type="scientific">Circinella minor</name>
    <dbReference type="NCBI Taxonomy" id="1195481"/>
    <lineage>
        <taxon>Eukaryota</taxon>
        <taxon>Fungi</taxon>
        <taxon>Fungi incertae sedis</taxon>
        <taxon>Mucoromycota</taxon>
        <taxon>Mucoromycotina</taxon>
        <taxon>Mucoromycetes</taxon>
        <taxon>Mucorales</taxon>
        <taxon>Lichtheimiaceae</taxon>
        <taxon>Circinella</taxon>
    </lineage>
</organism>
<evidence type="ECO:0000256" key="1">
    <source>
        <dbReference type="ARBA" id="ARBA00022729"/>
    </source>
</evidence>
<dbReference type="CDD" id="cd22191">
    <property type="entry name" value="DPBB_RlpA_EXP_N-like"/>
    <property type="match status" value="1"/>
</dbReference>
<dbReference type="Proteomes" id="UP000646827">
    <property type="component" value="Unassembled WGS sequence"/>
</dbReference>
<gene>
    <name evidence="4" type="ORF">INT45_004992</name>
</gene>
<accession>A0A8H7S7K3</accession>
<keyword evidence="5" id="KW-1185">Reference proteome</keyword>
<dbReference type="InterPro" id="IPR036908">
    <property type="entry name" value="RlpA-like_sf"/>
</dbReference>
<feature type="chain" id="PRO_5034473621" description="RlpA-like protein double-psi beta-barrel domain-containing protein" evidence="3">
    <location>
        <begin position="27"/>
        <end position="185"/>
    </location>
</feature>
<dbReference type="OrthoDB" id="623670at2759"/>
<reference evidence="4 5" key="1">
    <citation type="submission" date="2020-12" db="EMBL/GenBank/DDBJ databases">
        <title>Metabolic potential, ecology and presence of endohyphal bacteria is reflected in genomic diversity of Mucoromycotina.</title>
        <authorList>
            <person name="Muszewska A."/>
            <person name="Okrasinska A."/>
            <person name="Steczkiewicz K."/>
            <person name="Drgas O."/>
            <person name="Orlowska M."/>
            <person name="Perlinska-Lenart U."/>
            <person name="Aleksandrzak-Piekarczyk T."/>
            <person name="Szatraj K."/>
            <person name="Zielenkiewicz U."/>
            <person name="Pilsyk S."/>
            <person name="Malc E."/>
            <person name="Mieczkowski P."/>
            <person name="Kruszewska J.S."/>
            <person name="Biernat P."/>
            <person name="Pawlowska J."/>
        </authorList>
    </citation>
    <scope>NUCLEOTIDE SEQUENCE [LARGE SCALE GENOMIC DNA]</scope>
    <source>
        <strain evidence="4 5">CBS 142.35</strain>
    </source>
</reference>
<dbReference type="EMBL" id="JAEPRB010000049">
    <property type="protein sequence ID" value="KAG2224111.1"/>
    <property type="molecule type" value="Genomic_DNA"/>
</dbReference>
<evidence type="ECO:0000256" key="2">
    <source>
        <dbReference type="SAM" id="MobiDB-lite"/>
    </source>
</evidence>
<dbReference type="AlphaFoldDB" id="A0A8H7S7K3"/>
<dbReference type="InterPro" id="IPR051477">
    <property type="entry name" value="Expansin_CellWall"/>
</dbReference>
<evidence type="ECO:0000256" key="3">
    <source>
        <dbReference type="SAM" id="SignalP"/>
    </source>
</evidence>
<sequence length="185" mass="19952">MRKAYTTIFIASLTILVLSSSALVWSTPIVNQLEKRGNAVGELVEEVFHNTGKATFFTPENASEGGTEGSCGKSESSTSRIVAVNSIQYDPSMCGKKILIRHGDKETIAEVRDKCPGCKEGSLDLTKIVFESLGDLVTGVLDITWCFINTSDCVPKNGNDGNGGKPTEDQKSKKPKKNESDDETT</sequence>
<dbReference type="SUPFAM" id="SSF50685">
    <property type="entry name" value="Barwin-like endoglucanases"/>
    <property type="match status" value="1"/>
</dbReference>